<accession>A0ABY9NI50</accession>
<dbReference type="PROSITE" id="PS00211">
    <property type="entry name" value="ABC_TRANSPORTER_1"/>
    <property type="match status" value="1"/>
</dbReference>
<dbReference type="InterPro" id="IPR027417">
    <property type="entry name" value="P-loop_NTPase"/>
</dbReference>
<comment type="subcellular location">
    <subcellularLocation>
        <location evidence="1">Cell inner membrane</location>
        <topology evidence="1">Peripheral membrane protein</topology>
    </subcellularLocation>
</comment>
<evidence type="ECO:0000256" key="1">
    <source>
        <dbReference type="ARBA" id="ARBA00004417"/>
    </source>
</evidence>
<keyword evidence="6 11" id="KW-0067">ATP-binding</keyword>
<evidence type="ECO:0000256" key="3">
    <source>
        <dbReference type="ARBA" id="ARBA00022475"/>
    </source>
</evidence>
<proteinExistence type="predicted"/>
<dbReference type="SMART" id="SM00930">
    <property type="entry name" value="NIL"/>
    <property type="match status" value="1"/>
</dbReference>
<keyword evidence="2" id="KW-0813">Transport</keyword>
<keyword evidence="7" id="KW-1278">Translocase</keyword>
<gene>
    <name evidence="11" type="ORF">QL104_00390</name>
</gene>
<evidence type="ECO:0000256" key="6">
    <source>
        <dbReference type="ARBA" id="ARBA00022840"/>
    </source>
</evidence>
<dbReference type="PROSITE" id="PS50893">
    <property type="entry name" value="ABC_TRANSPORTER_2"/>
    <property type="match status" value="1"/>
</dbReference>
<evidence type="ECO:0000313" key="12">
    <source>
        <dbReference type="Proteomes" id="UP001237292"/>
    </source>
</evidence>
<evidence type="ECO:0000256" key="2">
    <source>
        <dbReference type="ARBA" id="ARBA00022448"/>
    </source>
</evidence>
<evidence type="ECO:0000256" key="4">
    <source>
        <dbReference type="ARBA" id="ARBA00022519"/>
    </source>
</evidence>
<dbReference type="InterPro" id="IPR003439">
    <property type="entry name" value="ABC_transporter-like_ATP-bd"/>
</dbReference>
<evidence type="ECO:0000256" key="7">
    <source>
        <dbReference type="ARBA" id="ARBA00022967"/>
    </source>
</evidence>
<dbReference type="CDD" id="cd03258">
    <property type="entry name" value="ABC_MetN_methionine_transporter"/>
    <property type="match status" value="1"/>
</dbReference>
<dbReference type="EMBL" id="CP133164">
    <property type="protein sequence ID" value="WMN17902.1"/>
    <property type="molecule type" value="Genomic_DNA"/>
</dbReference>
<dbReference type="SUPFAM" id="SSF52540">
    <property type="entry name" value="P-loop containing nucleoside triphosphate hydrolases"/>
    <property type="match status" value="1"/>
</dbReference>
<dbReference type="RefSeq" id="WP_282879105.1">
    <property type="nucleotide sequence ID" value="NZ_CP133164.1"/>
</dbReference>
<keyword evidence="9" id="KW-0472">Membrane</keyword>
<evidence type="ECO:0000256" key="9">
    <source>
        <dbReference type="ARBA" id="ARBA00023136"/>
    </source>
</evidence>
<dbReference type="SMART" id="SM00382">
    <property type="entry name" value="AAA"/>
    <property type="match status" value="1"/>
</dbReference>
<evidence type="ECO:0000259" key="10">
    <source>
        <dbReference type="PROSITE" id="PS50893"/>
    </source>
</evidence>
<protein>
    <submittedName>
        <fullName evidence="11">Methionine ABC transporter ATP-binding protein</fullName>
    </submittedName>
</protein>
<keyword evidence="4" id="KW-0997">Cell inner membrane</keyword>
<keyword evidence="3" id="KW-1003">Cell membrane</keyword>
<keyword evidence="8" id="KW-0029">Amino-acid transport</keyword>
<dbReference type="PANTHER" id="PTHR43166">
    <property type="entry name" value="AMINO ACID IMPORT ATP-BINDING PROTEIN"/>
    <property type="match status" value="1"/>
</dbReference>
<keyword evidence="5" id="KW-0547">Nucleotide-binding</keyword>
<dbReference type="InterPro" id="IPR003593">
    <property type="entry name" value="AAA+_ATPase"/>
</dbReference>
<sequence>MIEFQNVHKTYRVAGRDIPALHPTSLRVENGQVFGLIGHSGAGKSTLLRLINRLENPSGGKIIVDNEEITALDAGGLRRFRQQVGMIFQHFNLLASRTVADNVALPLQLSGELSRTEIDQRVTELLARVGLADHARKYPAQLSGGQKQRVGIARALATKPKILLCDEATSALDPQTTASVLQLLAEINRELKLTIVLITHEMDVIRRVCDQVAVMDAGTIVEQGDVAQVFLHPKHPTTKRFVQEDEQVDENEQRDDFAHVPGRIVRLTFQGESTYAPLLGTVARETGVDYSILAGRIDRIKDTPYGQLTLAVTGGDMEAAFARFAAADVHMEVLR</sequence>
<dbReference type="Pfam" id="PF09383">
    <property type="entry name" value="NIL"/>
    <property type="match status" value="1"/>
</dbReference>
<evidence type="ECO:0000313" key="11">
    <source>
        <dbReference type="EMBL" id="WMN17902.1"/>
    </source>
</evidence>
<reference evidence="11 12" key="1">
    <citation type="journal article" date="2023" name="Access Microbiol">
        <title>The genome of a steinernematid-associated Pseudomonas piscis bacterium encodes the biosynthesis of insect toxins.</title>
        <authorList>
            <person name="Awori R.M."/>
            <person name="Hendre P."/>
            <person name="Amugune N.O."/>
        </authorList>
    </citation>
    <scope>NUCLEOTIDE SEQUENCE [LARGE SCALE GENOMIC DNA]</scope>
    <source>
        <strain evidence="11 12">75</strain>
    </source>
</reference>
<dbReference type="Pfam" id="PF00005">
    <property type="entry name" value="ABC_tran"/>
    <property type="match status" value="1"/>
</dbReference>
<evidence type="ECO:0000256" key="5">
    <source>
        <dbReference type="ARBA" id="ARBA00022741"/>
    </source>
</evidence>
<dbReference type="Gene3D" id="3.30.70.260">
    <property type="match status" value="1"/>
</dbReference>
<organism evidence="11 12">
    <name type="scientific">Pseudomonas piscis</name>
    <dbReference type="NCBI Taxonomy" id="2614538"/>
    <lineage>
        <taxon>Bacteria</taxon>
        <taxon>Pseudomonadati</taxon>
        <taxon>Pseudomonadota</taxon>
        <taxon>Gammaproteobacteria</taxon>
        <taxon>Pseudomonadales</taxon>
        <taxon>Pseudomonadaceae</taxon>
        <taxon>Pseudomonas</taxon>
    </lineage>
</organism>
<dbReference type="PANTHER" id="PTHR43166:SF30">
    <property type="entry name" value="METHIONINE IMPORT ATP-BINDING PROTEIN METN"/>
    <property type="match status" value="1"/>
</dbReference>
<evidence type="ECO:0000256" key="8">
    <source>
        <dbReference type="ARBA" id="ARBA00022970"/>
    </source>
</evidence>
<dbReference type="Gene3D" id="3.40.50.300">
    <property type="entry name" value="P-loop containing nucleotide triphosphate hydrolases"/>
    <property type="match status" value="1"/>
</dbReference>
<keyword evidence="12" id="KW-1185">Reference proteome</keyword>
<dbReference type="InterPro" id="IPR017871">
    <property type="entry name" value="ABC_transporter-like_CS"/>
</dbReference>
<dbReference type="InterPro" id="IPR041701">
    <property type="entry name" value="MetN_ABC"/>
</dbReference>
<dbReference type="InterPro" id="IPR045865">
    <property type="entry name" value="ACT-like_dom_sf"/>
</dbReference>
<name>A0ABY9NI50_9PSED</name>
<dbReference type="Proteomes" id="UP001237292">
    <property type="component" value="Chromosome"/>
</dbReference>
<dbReference type="SUPFAM" id="SSF55021">
    <property type="entry name" value="ACT-like"/>
    <property type="match status" value="1"/>
</dbReference>
<dbReference type="GO" id="GO:0005524">
    <property type="term" value="F:ATP binding"/>
    <property type="evidence" value="ECO:0007669"/>
    <property type="project" value="UniProtKB-KW"/>
</dbReference>
<dbReference type="InterPro" id="IPR050086">
    <property type="entry name" value="MetN_ABC_transporter-like"/>
</dbReference>
<feature type="domain" description="ABC transporter" evidence="10">
    <location>
        <begin position="2"/>
        <end position="242"/>
    </location>
</feature>
<dbReference type="InterPro" id="IPR018449">
    <property type="entry name" value="NIL_domain"/>
</dbReference>